<dbReference type="SUPFAM" id="SSF143011">
    <property type="entry name" value="RelE-like"/>
    <property type="match status" value="1"/>
</dbReference>
<dbReference type="Proteomes" id="UP000600080">
    <property type="component" value="Unassembled WGS sequence"/>
</dbReference>
<name>A0ABQ2JZE3_9ACTN</name>
<evidence type="ECO:0000313" key="2">
    <source>
        <dbReference type="EMBL" id="GGN61967.1"/>
    </source>
</evidence>
<evidence type="ECO:0000256" key="1">
    <source>
        <dbReference type="ARBA" id="ARBA00022649"/>
    </source>
</evidence>
<proteinExistence type="predicted"/>
<dbReference type="InterPro" id="IPR007712">
    <property type="entry name" value="RelE/ParE_toxin"/>
</dbReference>
<evidence type="ECO:0000313" key="3">
    <source>
        <dbReference type="Proteomes" id="UP000600080"/>
    </source>
</evidence>
<accession>A0ABQ2JZE3</accession>
<dbReference type="Gene3D" id="3.30.2310.20">
    <property type="entry name" value="RelE-like"/>
    <property type="match status" value="1"/>
</dbReference>
<gene>
    <name evidence="2" type="ORF">GCM10012285_61590</name>
</gene>
<dbReference type="InterPro" id="IPR035093">
    <property type="entry name" value="RelE/ParE_toxin_dom_sf"/>
</dbReference>
<protein>
    <recommendedName>
        <fullName evidence="4">Type II toxin-antitoxin system RelE/ParE family toxin</fullName>
    </recommendedName>
</protein>
<comment type="caution">
    <text evidence="2">The sequence shown here is derived from an EMBL/GenBank/DDBJ whole genome shotgun (WGS) entry which is preliminary data.</text>
</comment>
<sequence>MPTRQDPVAAVREAVEGQLASVTRITSKPLKEMHYGDVARRVGAEPQSGRNAGPGLVPVAPIRWQSGVRDTGAGAGPAGPEHRGKSYRVVWTEPAIDAAARFLKGDPEGLRQLMDAIDLLAEQPRPEGTAEYGSTELRRMHVGRYRVLYEITEATVTIVVIHVGRTG</sequence>
<reference evidence="3" key="1">
    <citation type="journal article" date="2019" name="Int. J. Syst. Evol. Microbiol.">
        <title>The Global Catalogue of Microorganisms (GCM) 10K type strain sequencing project: providing services to taxonomists for standard genome sequencing and annotation.</title>
        <authorList>
            <consortium name="The Broad Institute Genomics Platform"/>
            <consortium name="The Broad Institute Genome Sequencing Center for Infectious Disease"/>
            <person name="Wu L."/>
            <person name="Ma J."/>
        </authorList>
    </citation>
    <scope>NUCLEOTIDE SEQUENCE [LARGE SCALE GENOMIC DNA]</scope>
    <source>
        <strain evidence="3">CGMCC 4.7323</strain>
    </source>
</reference>
<dbReference type="Pfam" id="PF05016">
    <property type="entry name" value="ParE_toxin"/>
    <property type="match status" value="1"/>
</dbReference>
<dbReference type="EMBL" id="BMND01000044">
    <property type="protein sequence ID" value="GGN61967.1"/>
    <property type="molecule type" value="Genomic_DNA"/>
</dbReference>
<keyword evidence="3" id="KW-1185">Reference proteome</keyword>
<organism evidence="2 3">
    <name type="scientific">Streptomyces kronopolitis</name>
    <dbReference type="NCBI Taxonomy" id="1612435"/>
    <lineage>
        <taxon>Bacteria</taxon>
        <taxon>Bacillati</taxon>
        <taxon>Actinomycetota</taxon>
        <taxon>Actinomycetes</taxon>
        <taxon>Kitasatosporales</taxon>
        <taxon>Streptomycetaceae</taxon>
        <taxon>Streptomyces</taxon>
    </lineage>
</organism>
<keyword evidence="1" id="KW-1277">Toxin-antitoxin system</keyword>
<evidence type="ECO:0008006" key="4">
    <source>
        <dbReference type="Google" id="ProtNLM"/>
    </source>
</evidence>